<keyword evidence="5" id="KW-0539">Nucleus</keyword>
<protein>
    <recommendedName>
        <fullName evidence="6">AP2/ERF domain-containing protein</fullName>
    </recommendedName>
</protein>
<keyword evidence="2" id="KW-0805">Transcription regulation</keyword>
<comment type="caution">
    <text evidence="7">The sequence shown here is derived from an EMBL/GenBank/DDBJ whole genome shotgun (WGS) entry which is preliminary data.</text>
</comment>
<dbReference type="EMBL" id="RWGY01000005">
    <property type="protein sequence ID" value="TVU43300.1"/>
    <property type="molecule type" value="Genomic_DNA"/>
</dbReference>
<dbReference type="OrthoDB" id="1931494at2759"/>
<accession>A0A5J9W7G0</accession>
<dbReference type="SUPFAM" id="SSF54171">
    <property type="entry name" value="DNA-binding domain"/>
    <property type="match status" value="1"/>
</dbReference>
<evidence type="ECO:0000313" key="8">
    <source>
        <dbReference type="Proteomes" id="UP000324897"/>
    </source>
</evidence>
<dbReference type="AlphaFoldDB" id="A0A5J9W7G0"/>
<dbReference type="Gene3D" id="3.30.730.10">
    <property type="entry name" value="AP2/ERF domain"/>
    <property type="match status" value="1"/>
</dbReference>
<proteinExistence type="predicted"/>
<dbReference type="GO" id="GO:0003700">
    <property type="term" value="F:DNA-binding transcription factor activity"/>
    <property type="evidence" value="ECO:0007669"/>
    <property type="project" value="InterPro"/>
</dbReference>
<evidence type="ECO:0000256" key="1">
    <source>
        <dbReference type="ARBA" id="ARBA00004123"/>
    </source>
</evidence>
<dbReference type="PANTHER" id="PTHR31677:SF231">
    <property type="entry name" value="ETHYLENE-RESPONSIVE TRANSCRIPTION FACTOR 4"/>
    <property type="match status" value="1"/>
</dbReference>
<dbReference type="Proteomes" id="UP000324897">
    <property type="component" value="Unassembled WGS sequence"/>
</dbReference>
<evidence type="ECO:0000313" key="7">
    <source>
        <dbReference type="EMBL" id="TVU43300.1"/>
    </source>
</evidence>
<organism evidence="7 8">
    <name type="scientific">Eragrostis curvula</name>
    <name type="common">weeping love grass</name>
    <dbReference type="NCBI Taxonomy" id="38414"/>
    <lineage>
        <taxon>Eukaryota</taxon>
        <taxon>Viridiplantae</taxon>
        <taxon>Streptophyta</taxon>
        <taxon>Embryophyta</taxon>
        <taxon>Tracheophyta</taxon>
        <taxon>Spermatophyta</taxon>
        <taxon>Magnoliopsida</taxon>
        <taxon>Liliopsida</taxon>
        <taxon>Poales</taxon>
        <taxon>Poaceae</taxon>
        <taxon>PACMAD clade</taxon>
        <taxon>Chloridoideae</taxon>
        <taxon>Eragrostideae</taxon>
        <taxon>Eragrostidinae</taxon>
        <taxon>Eragrostis</taxon>
    </lineage>
</organism>
<dbReference type="PROSITE" id="PS51032">
    <property type="entry name" value="AP2_ERF"/>
    <property type="match status" value="1"/>
</dbReference>
<evidence type="ECO:0000259" key="6">
    <source>
        <dbReference type="PROSITE" id="PS51032"/>
    </source>
</evidence>
<evidence type="ECO:0000256" key="4">
    <source>
        <dbReference type="ARBA" id="ARBA00023163"/>
    </source>
</evidence>
<dbReference type="InterPro" id="IPR016177">
    <property type="entry name" value="DNA-bd_dom_sf"/>
</dbReference>
<dbReference type="Pfam" id="PF00847">
    <property type="entry name" value="AP2"/>
    <property type="match status" value="1"/>
</dbReference>
<keyword evidence="4" id="KW-0804">Transcription</keyword>
<feature type="domain" description="AP2/ERF" evidence="6">
    <location>
        <begin position="52"/>
        <end position="109"/>
    </location>
</feature>
<evidence type="ECO:0000256" key="5">
    <source>
        <dbReference type="ARBA" id="ARBA00023242"/>
    </source>
</evidence>
<name>A0A5J9W7G0_9POAL</name>
<dbReference type="PANTHER" id="PTHR31677">
    <property type="entry name" value="AP2 DOMAIN CLASS TRANSCRIPTION FACTOR"/>
    <property type="match status" value="1"/>
</dbReference>
<comment type="subcellular location">
    <subcellularLocation>
        <location evidence="1">Nucleus</location>
    </subcellularLocation>
</comment>
<dbReference type="GO" id="GO:0003677">
    <property type="term" value="F:DNA binding"/>
    <property type="evidence" value="ECO:0007669"/>
    <property type="project" value="UniProtKB-KW"/>
</dbReference>
<dbReference type="PRINTS" id="PR00367">
    <property type="entry name" value="ETHRSPELEMNT"/>
</dbReference>
<dbReference type="GO" id="GO:0005634">
    <property type="term" value="C:nucleus"/>
    <property type="evidence" value="ECO:0007669"/>
    <property type="project" value="UniProtKB-SubCell"/>
</dbReference>
<dbReference type="SMART" id="SM00380">
    <property type="entry name" value="AP2"/>
    <property type="match status" value="1"/>
</dbReference>
<dbReference type="InterPro" id="IPR001471">
    <property type="entry name" value="AP2/ERF_dom"/>
</dbReference>
<evidence type="ECO:0000256" key="3">
    <source>
        <dbReference type="ARBA" id="ARBA00023125"/>
    </source>
</evidence>
<reference evidence="7 8" key="1">
    <citation type="journal article" date="2019" name="Sci. Rep.">
        <title>A high-quality genome of Eragrostis curvula grass provides insights into Poaceae evolution and supports new strategies to enhance forage quality.</title>
        <authorList>
            <person name="Carballo J."/>
            <person name="Santos B.A.C.M."/>
            <person name="Zappacosta D."/>
            <person name="Garbus I."/>
            <person name="Selva J.P."/>
            <person name="Gallo C.A."/>
            <person name="Diaz A."/>
            <person name="Albertini E."/>
            <person name="Caccamo M."/>
            <person name="Echenique V."/>
        </authorList>
    </citation>
    <scope>NUCLEOTIDE SEQUENCE [LARGE SCALE GENOMIC DNA]</scope>
    <source>
        <strain evidence="8">cv. Victoria</strain>
        <tissue evidence="7">Leaf</tissue>
    </source>
</reference>
<gene>
    <name evidence="7" type="ORF">EJB05_09756</name>
</gene>
<evidence type="ECO:0000256" key="2">
    <source>
        <dbReference type="ARBA" id="ARBA00023015"/>
    </source>
</evidence>
<dbReference type="Gramene" id="TVU43300">
    <property type="protein sequence ID" value="TVU43300"/>
    <property type="gene ID" value="EJB05_09756"/>
</dbReference>
<dbReference type="CDD" id="cd00018">
    <property type="entry name" value="AP2"/>
    <property type="match status" value="1"/>
</dbReference>
<sequence>MSATCPCPLVPKGSSSQTAGSGGYNVIIIGAREVVVLDEEEEKEEEEEEKSRLRGVRKRPWGRYAAEIRDPIKKARVWLGTFATPELAAQAYDAAVRKFHGAGATTNYPEDVPVPVLPKEPSAASNIVMSSTSTSPLEFPSLRLGLPDMVSEEPNVFLDLTMAVKASAPALFLPSSSKLHAKKIKATFNDLHNDSLSLSSCAIVDAPPPKANWGLDLSLAPPVEIILVV</sequence>
<dbReference type="InterPro" id="IPR036955">
    <property type="entry name" value="AP2/ERF_dom_sf"/>
</dbReference>
<keyword evidence="3" id="KW-0238">DNA-binding</keyword>
<keyword evidence="8" id="KW-1185">Reference proteome</keyword>
<feature type="non-terminal residue" evidence="7">
    <location>
        <position position="1"/>
    </location>
</feature>